<name>A0ACB8WQG7_9TELE</name>
<dbReference type="EMBL" id="CM041537">
    <property type="protein sequence ID" value="KAI3369951.1"/>
    <property type="molecule type" value="Genomic_DNA"/>
</dbReference>
<evidence type="ECO:0000313" key="2">
    <source>
        <dbReference type="Proteomes" id="UP000831701"/>
    </source>
</evidence>
<dbReference type="Proteomes" id="UP000831701">
    <property type="component" value="Chromosome 7"/>
</dbReference>
<evidence type="ECO:0000313" key="1">
    <source>
        <dbReference type="EMBL" id="KAI3369951.1"/>
    </source>
</evidence>
<accession>A0ACB8WQG7</accession>
<organism evidence="1 2">
    <name type="scientific">Scortum barcoo</name>
    <name type="common">barcoo grunter</name>
    <dbReference type="NCBI Taxonomy" id="214431"/>
    <lineage>
        <taxon>Eukaryota</taxon>
        <taxon>Metazoa</taxon>
        <taxon>Chordata</taxon>
        <taxon>Craniata</taxon>
        <taxon>Vertebrata</taxon>
        <taxon>Euteleostomi</taxon>
        <taxon>Actinopterygii</taxon>
        <taxon>Neopterygii</taxon>
        <taxon>Teleostei</taxon>
        <taxon>Neoteleostei</taxon>
        <taxon>Acanthomorphata</taxon>
        <taxon>Eupercaria</taxon>
        <taxon>Centrarchiformes</taxon>
        <taxon>Terapontoidei</taxon>
        <taxon>Terapontidae</taxon>
        <taxon>Scortum</taxon>
    </lineage>
</organism>
<comment type="caution">
    <text evidence="1">The sequence shown here is derived from an EMBL/GenBank/DDBJ whole genome shotgun (WGS) entry which is preliminary data.</text>
</comment>
<keyword evidence="2" id="KW-1185">Reference proteome</keyword>
<proteinExistence type="predicted"/>
<protein>
    <submittedName>
        <fullName evidence="1">Uncharacterized protein</fullName>
    </submittedName>
</protein>
<reference evidence="1" key="1">
    <citation type="submission" date="2022-04" db="EMBL/GenBank/DDBJ databases">
        <title>Jade perch genome.</title>
        <authorList>
            <person name="Chao B."/>
        </authorList>
    </citation>
    <scope>NUCLEOTIDE SEQUENCE</scope>
    <source>
        <strain evidence="1">CB-2022</strain>
    </source>
</reference>
<gene>
    <name evidence="1" type="ORF">L3Q82_024749</name>
</gene>
<sequence>MMRPAPGQNYPRTGFPLEVSTPLGQGRVNQLGGVFINGRPLPNHIRHKIVEMAHHGIRPCVISRQLRVSHGCVSKILCRYQETGSIRPGAIGGSKPRQVATPDVEKRIEEYKRENPGMFSWEIRDKLLKDGVCDRSTVPSVSSISRVLRARFGKKDDEDDCDKKDEDGEKKTKHSIDGILGDKCNRTDDGSDVDSEPDLPLKRKQRRSRTTFTAEQLEELEKAFERTHYPDIYTREELAQRTKLTEARVQVWFSNRRARWRKQAGANQLAAFNHLLPGGFPPTGMPTLPTYQLPDSSYPSTTLSQEGSTLHRPQPLPPSSMHQGGLSADSSSAYGLSSNRHSFSSYSDTFMSPSASSNHMNPVGNGLSPQVMSILSNPSAVPSQPQHDFSISPLHSSLESSNPISASCSQRSDTIKSVDSLASTQSYCPPTYSATSYSVDPVTAGYQYSQYGQTAVDYLAKNVSLSTQRRMKLGDHSAVLGLLQYHNCELTMAGKRALVILSKGAEEMETVIPVDIMRRAGGPYDVVVLPGGMPGAQNLAESPAVKEVLKDQDGRKGLIAAICAGPTALLAHGIGFGSTVTTHPAMKEKMMAGDHYKYSEARVQKDGHYITSRGPGTSFEFGLTIVEELMGAEVAAQVKAPLIMKD</sequence>